<sequence length="351" mass="37762">MRRADRLPVKMELQMFAVPRLKSLLLGVAGLALLAGQASAQDLQKLTVVLGYIPDVESFGPVYAKEKGFFKDEGLDVTVVPAGVGVDQVQMVSSGAATIGIVGPELILAGESKGEKFKVFAGEFQRSPVAMTCSKASGVAKPSDLKGKTLGIKTTAAAYADLFLQKNGVAKSDVKTMAIGPNDISTIVAGRIDCMITTFAFNEPRLIEDAGVPVNVISLGDYGLNNQMNSYFVKADFYDKPGSKEILAKYLRAEVKAWQQFFKDPAGAAKFLVDGGYYDGLDLDQQVYQAQKQGAYMTSPLTKEKGLMWLDPAVWKETAQNANDAHLTDGVVDTSDILTTDILEMAKPPKL</sequence>
<evidence type="ECO:0000256" key="12">
    <source>
        <dbReference type="SAM" id="SignalP"/>
    </source>
</evidence>
<dbReference type="GO" id="GO:0016740">
    <property type="term" value="F:transferase activity"/>
    <property type="evidence" value="ECO:0007669"/>
    <property type="project" value="UniProtKB-KW"/>
</dbReference>
<evidence type="ECO:0000256" key="9">
    <source>
        <dbReference type="ARBA" id="ARBA00023004"/>
    </source>
</evidence>
<evidence type="ECO:0000256" key="6">
    <source>
        <dbReference type="ARBA" id="ARBA00022723"/>
    </source>
</evidence>
<dbReference type="GO" id="GO:0046872">
    <property type="term" value="F:metal ion binding"/>
    <property type="evidence" value="ECO:0007669"/>
    <property type="project" value="UniProtKB-KW"/>
</dbReference>
<dbReference type="PANTHER" id="PTHR31528:SF1">
    <property type="entry name" value="4-AMINO-5-HYDROXYMETHYL-2-METHYLPYRIMIDINE PHOSPHATE SYNTHASE THI11-RELATED"/>
    <property type="match status" value="1"/>
</dbReference>
<feature type="chain" id="PRO_5011709304" description="Thiamine pyrimidine synthase" evidence="12">
    <location>
        <begin position="41"/>
        <end position="351"/>
    </location>
</feature>
<evidence type="ECO:0000256" key="5">
    <source>
        <dbReference type="ARBA" id="ARBA00022679"/>
    </source>
</evidence>
<evidence type="ECO:0000256" key="10">
    <source>
        <dbReference type="ARBA" id="ARBA00033171"/>
    </source>
</evidence>
<keyword evidence="5" id="KW-0808">Transferase</keyword>
<reference evidence="14 15" key="1">
    <citation type="submission" date="2016-10" db="EMBL/GenBank/DDBJ databases">
        <authorList>
            <person name="de Groot N.N."/>
        </authorList>
    </citation>
    <scope>NUCLEOTIDE SEQUENCE [LARGE SCALE GENOMIC DNA]</scope>
    <source>
        <strain evidence="14 15">A52C2</strain>
    </source>
</reference>
<dbReference type="Pfam" id="PF09084">
    <property type="entry name" value="NMT1"/>
    <property type="match status" value="1"/>
</dbReference>
<evidence type="ECO:0000256" key="3">
    <source>
        <dbReference type="ARBA" id="ARBA00009406"/>
    </source>
</evidence>
<proteinExistence type="inferred from homology"/>
<keyword evidence="12" id="KW-0732">Signal</keyword>
<dbReference type="InterPro" id="IPR015168">
    <property type="entry name" value="SsuA/THI5"/>
</dbReference>
<dbReference type="InterPro" id="IPR027939">
    <property type="entry name" value="NMT1/THI5"/>
</dbReference>
<feature type="signal peptide" evidence="12">
    <location>
        <begin position="1"/>
        <end position="40"/>
    </location>
</feature>
<evidence type="ECO:0000259" key="13">
    <source>
        <dbReference type="Pfam" id="PF09084"/>
    </source>
</evidence>
<name>A0A1H9EP46_9HYPH</name>
<evidence type="ECO:0000256" key="2">
    <source>
        <dbReference type="ARBA" id="ARBA00004948"/>
    </source>
</evidence>
<evidence type="ECO:0000256" key="1">
    <source>
        <dbReference type="ARBA" id="ARBA00003469"/>
    </source>
</evidence>
<evidence type="ECO:0000256" key="4">
    <source>
        <dbReference type="ARBA" id="ARBA00011738"/>
    </source>
</evidence>
<keyword evidence="8" id="KW-0784">Thiamine biosynthesis</keyword>
<comment type="similarity">
    <text evidence="3">Belongs to the NMT1/THI5 family.</text>
</comment>
<feature type="domain" description="SsuA/THI5-like" evidence="13">
    <location>
        <begin position="60"/>
        <end position="268"/>
    </location>
</feature>
<evidence type="ECO:0000313" key="15">
    <source>
        <dbReference type="Proteomes" id="UP000199647"/>
    </source>
</evidence>
<accession>A0A1H9EP46</accession>
<evidence type="ECO:0000256" key="8">
    <source>
        <dbReference type="ARBA" id="ARBA00022977"/>
    </source>
</evidence>
<dbReference type="SUPFAM" id="SSF53850">
    <property type="entry name" value="Periplasmic binding protein-like II"/>
    <property type="match status" value="1"/>
</dbReference>
<protein>
    <recommendedName>
        <fullName evidence="10">Thiamine pyrimidine synthase</fullName>
    </recommendedName>
</protein>
<comment type="catalytic activity">
    <reaction evidence="11">
        <text>N(6)-(pyridoxal phosphate)-L-lysyl-[4-amino-5-hydroxymethyl-2-methylpyrimidine phosphate synthase] + L-histidyl-[4-amino-5-hydroxymethyl-2-methylpyrimidine phosphate synthase] + 2 Fe(3+) + 4 H2O = L-lysyl-[4-amino-5-hydroxymethyl-2-methylpyrimidine phosphate synthase] + (2S)-2-amino-5-hydroxy-4-oxopentanoyl-[4-amino-5-hydroxymethyl-2-methylpyrimidine phosphate synthase] + 4-amino-2-methyl-5-(phosphooxymethyl)pyrimidine + 3-oxopropanoate + 2 Fe(2+) + 2 H(+)</text>
        <dbReference type="Rhea" id="RHEA:65756"/>
        <dbReference type="Rhea" id="RHEA-COMP:16892"/>
        <dbReference type="Rhea" id="RHEA-COMP:16893"/>
        <dbReference type="Rhea" id="RHEA-COMP:16894"/>
        <dbReference type="Rhea" id="RHEA-COMP:16895"/>
        <dbReference type="ChEBI" id="CHEBI:15377"/>
        <dbReference type="ChEBI" id="CHEBI:15378"/>
        <dbReference type="ChEBI" id="CHEBI:29033"/>
        <dbReference type="ChEBI" id="CHEBI:29034"/>
        <dbReference type="ChEBI" id="CHEBI:29969"/>
        <dbReference type="ChEBI" id="CHEBI:29979"/>
        <dbReference type="ChEBI" id="CHEBI:33190"/>
        <dbReference type="ChEBI" id="CHEBI:58354"/>
        <dbReference type="ChEBI" id="CHEBI:143915"/>
        <dbReference type="ChEBI" id="CHEBI:157692"/>
    </reaction>
    <physiologicalReaction direction="left-to-right" evidence="11">
        <dbReference type="Rhea" id="RHEA:65757"/>
    </physiologicalReaction>
</comment>
<keyword evidence="6" id="KW-0479">Metal-binding</keyword>
<dbReference type="STRING" id="1855383.SAMN05216548_103227"/>
<evidence type="ECO:0000256" key="11">
    <source>
        <dbReference type="ARBA" id="ARBA00048179"/>
    </source>
</evidence>
<dbReference type="Proteomes" id="UP000199647">
    <property type="component" value="Unassembled WGS sequence"/>
</dbReference>
<evidence type="ECO:0000256" key="7">
    <source>
        <dbReference type="ARBA" id="ARBA00022898"/>
    </source>
</evidence>
<dbReference type="AlphaFoldDB" id="A0A1H9EP46"/>
<comment type="pathway">
    <text evidence="2">Cofactor biosynthesis; thiamine diphosphate biosynthesis.</text>
</comment>
<keyword evidence="9" id="KW-0408">Iron</keyword>
<keyword evidence="15" id="KW-1185">Reference proteome</keyword>
<evidence type="ECO:0000313" key="14">
    <source>
        <dbReference type="EMBL" id="SEQ27419.1"/>
    </source>
</evidence>
<comment type="function">
    <text evidence="1">Responsible for the formation of the pyrimidine heterocycle in the thiamine biosynthesis pathway. Catalyzes the formation of hydroxymethylpyrimidine phosphate (HMP-P) from histidine and pyridoxal phosphate (PLP). The protein uses PLP and the active site histidine to form HMP-P, generating an inactive enzyme. The enzyme can only undergo a single turnover, which suggests it is a suicide enzyme.</text>
</comment>
<keyword evidence="7" id="KW-0663">Pyridoxal phosphate</keyword>
<dbReference type="Gene3D" id="3.40.190.10">
    <property type="entry name" value="Periplasmic binding protein-like II"/>
    <property type="match status" value="2"/>
</dbReference>
<gene>
    <name evidence="14" type="ORF">SAMN05216548_103227</name>
</gene>
<organism evidence="14 15">
    <name type="scientific">Faunimonas pinastri</name>
    <dbReference type="NCBI Taxonomy" id="1855383"/>
    <lineage>
        <taxon>Bacteria</taxon>
        <taxon>Pseudomonadati</taxon>
        <taxon>Pseudomonadota</taxon>
        <taxon>Alphaproteobacteria</taxon>
        <taxon>Hyphomicrobiales</taxon>
        <taxon>Afifellaceae</taxon>
        <taxon>Faunimonas</taxon>
    </lineage>
</organism>
<dbReference type="OrthoDB" id="5348911at2"/>
<dbReference type="GO" id="GO:0009228">
    <property type="term" value="P:thiamine biosynthetic process"/>
    <property type="evidence" value="ECO:0007669"/>
    <property type="project" value="UniProtKB-KW"/>
</dbReference>
<dbReference type="EMBL" id="FOFG01000003">
    <property type="protein sequence ID" value="SEQ27419.1"/>
    <property type="molecule type" value="Genomic_DNA"/>
</dbReference>
<comment type="subunit">
    <text evidence="4">Homodimer.</text>
</comment>
<dbReference type="PANTHER" id="PTHR31528">
    <property type="entry name" value="4-AMINO-5-HYDROXYMETHYL-2-METHYLPYRIMIDINE PHOSPHATE SYNTHASE THI11-RELATED"/>
    <property type="match status" value="1"/>
</dbReference>